<dbReference type="PROSITE" id="PS51462">
    <property type="entry name" value="NUDIX"/>
    <property type="match status" value="1"/>
</dbReference>
<dbReference type="Pfam" id="PF00293">
    <property type="entry name" value="NUDIX"/>
    <property type="match status" value="1"/>
</dbReference>
<proteinExistence type="predicted"/>
<accession>A0A1G2T985</accession>
<gene>
    <name evidence="3" type="ORF">A2W58_02945</name>
</gene>
<organism evidence="3 4">
    <name type="scientific">Candidatus Zambryskibacteria bacterium RIFCSPHIGHO2_02_38_10.5</name>
    <dbReference type="NCBI Taxonomy" id="1802742"/>
    <lineage>
        <taxon>Bacteria</taxon>
        <taxon>Candidatus Zambryskiibacteriota</taxon>
    </lineage>
</organism>
<dbReference type="PANTHER" id="PTHR43736:SF1">
    <property type="entry name" value="DIHYDRONEOPTERIN TRIPHOSPHATE DIPHOSPHATASE"/>
    <property type="match status" value="1"/>
</dbReference>
<evidence type="ECO:0000313" key="4">
    <source>
        <dbReference type="Proteomes" id="UP000179264"/>
    </source>
</evidence>
<evidence type="ECO:0000313" key="3">
    <source>
        <dbReference type="EMBL" id="OHA93161.1"/>
    </source>
</evidence>
<dbReference type="InterPro" id="IPR015797">
    <property type="entry name" value="NUDIX_hydrolase-like_dom_sf"/>
</dbReference>
<dbReference type="Gene3D" id="3.90.79.10">
    <property type="entry name" value="Nucleoside Triphosphate Pyrophosphohydrolase"/>
    <property type="match status" value="1"/>
</dbReference>
<name>A0A1G2T985_9BACT</name>
<dbReference type="CDD" id="cd02883">
    <property type="entry name" value="NUDIX_Hydrolase"/>
    <property type="match status" value="1"/>
</dbReference>
<dbReference type="EMBL" id="MHVL01000026">
    <property type="protein sequence ID" value="OHA93161.1"/>
    <property type="molecule type" value="Genomic_DNA"/>
</dbReference>
<reference evidence="3 4" key="1">
    <citation type="journal article" date="2016" name="Nat. Commun.">
        <title>Thousands of microbial genomes shed light on interconnected biogeochemical processes in an aquifer system.</title>
        <authorList>
            <person name="Anantharaman K."/>
            <person name="Brown C.T."/>
            <person name="Hug L.A."/>
            <person name="Sharon I."/>
            <person name="Castelle C.J."/>
            <person name="Probst A.J."/>
            <person name="Thomas B.C."/>
            <person name="Singh A."/>
            <person name="Wilkins M.J."/>
            <person name="Karaoz U."/>
            <person name="Brodie E.L."/>
            <person name="Williams K.H."/>
            <person name="Hubbard S.S."/>
            <person name="Banfield J.F."/>
        </authorList>
    </citation>
    <scope>NUCLEOTIDE SEQUENCE [LARGE SCALE GENOMIC DNA]</scope>
</reference>
<feature type="domain" description="Nudix hydrolase" evidence="2">
    <location>
        <begin position="30"/>
        <end position="161"/>
    </location>
</feature>
<dbReference type="InterPro" id="IPR000086">
    <property type="entry name" value="NUDIX_hydrolase_dom"/>
</dbReference>
<evidence type="ECO:0000259" key="2">
    <source>
        <dbReference type="PROSITE" id="PS51462"/>
    </source>
</evidence>
<dbReference type="PRINTS" id="PR00502">
    <property type="entry name" value="NUDIXFAMILY"/>
</dbReference>
<comment type="caution">
    <text evidence="3">The sequence shown here is derived from an EMBL/GenBank/DDBJ whole genome shotgun (WGS) entry which is preliminary data.</text>
</comment>
<dbReference type="InterPro" id="IPR020476">
    <property type="entry name" value="Nudix_hydrolase"/>
</dbReference>
<protein>
    <recommendedName>
        <fullName evidence="2">Nudix hydrolase domain-containing protein</fullName>
    </recommendedName>
</protein>
<evidence type="ECO:0000256" key="1">
    <source>
        <dbReference type="ARBA" id="ARBA00022801"/>
    </source>
</evidence>
<dbReference type="GO" id="GO:0016787">
    <property type="term" value="F:hydrolase activity"/>
    <property type="evidence" value="ECO:0007669"/>
    <property type="project" value="UniProtKB-KW"/>
</dbReference>
<dbReference type="SUPFAM" id="SSF55811">
    <property type="entry name" value="Nudix"/>
    <property type="match status" value="1"/>
</dbReference>
<dbReference type="PANTHER" id="PTHR43736">
    <property type="entry name" value="ADP-RIBOSE PYROPHOSPHATASE"/>
    <property type="match status" value="1"/>
</dbReference>
<sequence length="169" mass="19701">MEIKSQFDHKGKTYKITYIDGIPKIETDPSILDGVHSYCFYNNKLVIVGHGKDNNWTPPGGAIEKGETYEEASIREIKEESNMKVLHQECIGYQDVEIPEENRTIRQFRMFCIVEPYGDFESDPDGDILEIKLIDPKDYKKYIKWAEIGDHLMKRALEIQTFLQRSHLT</sequence>
<dbReference type="Proteomes" id="UP000179264">
    <property type="component" value="Unassembled WGS sequence"/>
</dbReference>
<dbReference type="AlphaFoldDB" id="A0A1G2T985"/>
<keyword evidence="1" id="KW-0378">Hydrolase</keyword>